<feature type="non-terminal residue" evidence="2">
    <location>
        <position position="63"/>
    </location>
</feature>
<comment type="caution">
    <text evidence="2">The sequence shown here is derived from an EMBL/GenBank/DDBJ whole genome shotgun (WGS) entry which is preliminary data.</text>
</comment>
<evidence type="ECO:0000313" key="2">
    <source>
        <dbReference type="EMBL" id="KAF6168032.1"/>
    </source>
</evidence>
<gene>
    <name evidence="2" type="ORF">GIB67_011417</name>
</gene>
<keyword evidence="1" id="KW-0472">Membrane</keyword>
<proteinExistence type="predicted"/>
<keyword evidence="1" id="KW-0812">Transmembrane</keyword>
<dbReference type="AlphaFoldDB" id="A0A7J7NM55"/>
<keyword evidence="3" id="KW-1185">Reference proteome</keyword>
<evidence type="ECO:0000313" key="3">
    <source>
        <dbReference type="Proteomes" id="UP000541444"/>
    </source>
</evidence>
<dbReference type="Proteomes" id="UP000541444">
    <property type="component" value="Unassembled WGS sequence"/>
</dbReference>
<feature type="transmembrane region" description="Helical" evidence="1">
    <location>
        <begin position="21"/>
        <end position="39"/>
    </location>
</feature>
<dbReference type="EMBL" id="JACGCM010000704">
    <property type="protein sequence ID" value="KAF6168032.1"/>
    <property type="molecule type" value="Genomic_DNA"/>
</dbReference>
<evidence type="ECO:0000256" key="1">
    <source>
        <dbReference type="SAM" id="Phobius"/>
    </source>
</evidence>
<organism evidence="2 3">
    <name type="scientific">Kingdonia uniflora</name>
    <dbReference type="NCBI Taxonomy" id="39325"/>
    <lineage>
        <taxon>Eukaryota</taxon>
        <taxon>Viridiplantae</taxon>
        <taxon>Streptophyta</taxon>
        <taxon>Embryophyta</taxon>
        <taxon>Tracheophyta</taxon>
        <taxon>Spermatophyta</taxon>
        <taxon>Magnoliopsida</taxon>
        <taxon>Ranunculales</taxon>
        <taxon>Circaeasteraceae</taxon>
        <taxon>Kingdonia</taxon>
    </lineage>
</organism>
<reference evidence="2 3" key="1">
    <citation type="journal article" date="2020" name="IScience">
        <title>Genome Sequencing of the Endangered Kingdonia uniflora (Circaeasteraceae, Ranunculales) Reveals Potential Mechanisms of Evolutionary Specialization.</title>
        <authorList>
            <person name="Sun Y."/>
            <person name="Deng T."/>
            <person name="Zhang A."/>
            <person name="Moore M.J."/>
            <person name="Landis J.B."/>
            <person name="Lin N."/>
            <person name="Zhang H."/>
            <person name="Zhang X."/>
            <person name="Huang J."/>
            <person name="Zhang X."/>
            <person name="Sun H."/>
            <person name="Wang H."/>
        </authorList>
    </citation>
    <scope>NUCLEOTIDE SEQUENCE [LARGE SCALE GENOMIC DNA]</scope>
    <source>
        <strain evidence="2">TB1705</strain>
        <tissue evidence="2">Leaf</tissue>
    </source>
</reference>
<protein>
    <submittedName>
        <fullName evidence="2">Uncharacterized protein</fullName>
    </submittedName>
</protein>
<sequence>NIGSKNIKNKIQHYHFSLQFYLYKSGNNFLILLVLHVTYDEHNLKSTMVYIKNITKVLRLRMI</sequence>
<keyword evidence="1" id="KW-1133">Transmembrane helix</keyword>
<name>A0A7J7NM55_9MAGN</name>
<accession>A0A7J7NM55</accession>